<comment type="subcellular location">
    <subcellularLocation>
        <location evidence="1">Membrane</location>
        <topology evidence="1">Multi-pass membrane protein</topology>
    </subcellularLocation>
</comment>
<accession>A0ABM3M8C5</accession>
<keyword evidence="2 5" id="KW-0812">Transmembrane</keyword>
<feature type="transmembrane region" description="Helical" evidence="5">
    <location>
        <begin position="120"/>
        <end position="140"/>
    </location>
</feature>
<evidence type="ECO:0000313" key="7">
    <source>
        <dbReference type="Proteomes" id="UP001652740"/>
    </source>
</evidence>
<evidence type="ECO:0000256" key="2">
    <source>
        <dbReference type="ARBA" id="ARBA00022692"/>
    </source>
</evidence>
<feature type="domain" description="Major facilitator superfamily (MFS) profile" evidence="6">
    <location>
        <begin position="70"/>
        <end position="498"/>
    </location>
</feature>
<dbReference type="Gene3D" id="1.20.120.540">
    <property type="entry name" value="Voltage-gated potassium channels"/>
    <property type="match status" value="1"/>
</dbReference>
<dbReference type="PROSITE" id="PS50850">
    <property type="entry name" value="MFS"/>
    <property type="match status" value="1"/>
</dbReference>
<keyword evidence="7" id="KW-1185">Reference proteome</keyword>
<evidence type="ECO:0000256" key="3">
    <source>
        <dbReference type="ARBA" id="ARBA00022989"/>
    </source>
</evidence>
<reference evidence="8" key="1">
    <citation type="submission" date="2025-08" db="UniProtKB">
        <authorList>
            <consortium name="RefSeq"/>
        </authorList>
    </citation>
    <scope>IDENTIFICATION</scope>
    <source>
        <tissue evidence="8">Whole larvae</tissue>
    </source>
</reference>
<dbReference type="Pfam" id="PF07690">
    <property type="entry name" value="MFS_1"/>
    <property type="match status" value="1"/>
</dbReference>
<feature type="transmembrane region" description="Helical" evidence="5">
    <location>
        <begin position="472"/>
        <end position="493"/>
    </location>
</feature>
<dbReference type="PANTHER" id="PTHR11662:SF280">
    <property type="entry name" value="FI21844P1-RELATED"/>
    <property type="match status" value="1"/>
</dbReference>
<dbReference type="SUPFAM" id="SSF103473">
    <property type="entry name" value="MFS general substrate transporter"/>
    <property type="match status" value="1"/>
</dbReference>
<protein>
    <submittedName>
        <fullName evidence="8">Inorganic phosphate cotransporter</fullName>
    </submittedName>
</protein>
<feature type="transmembrane region" description="Helical" evidence="5">
    <location>
        <begin position="32"/>
        <end position="56"/>
    </location>
</feature>
<dbReference type="InterPro" id="IPR027378">
    <property type="entry name" value="Nucleotide_channel_N"/>
</dbReference>
<dbReference type="GeneID" id="113523486"/>
<evidence type="ECO:0000256" key="1">
    <source>
        <dbReference type="ARBA" id="ARBA00004141"/>
    </source>
</evidence>
<dbReference type="Proteomes" id="UP001652740">
    <property type="component" value="Unplaced"/>
</dbReference>
<feature type="transmembrane region" description="Helical" evidence="5">
    <location>
        <begin position="446"/>
        <end position="466"/>
    </location>
</feature>
<dbReference type="InterPro" id="IPR020846">
    <property type="entry name" value="MFS_dom"/>
</dbReference>
<evidence type="ECO:0000256" key="4">
    <source>
        <dbReference type="ARBA" id="ARBA00023136"/>
    </source>
</evidence>
<proteinExistence type="predicted"/>
<feature type="transmembrane region" description="Helical" evidence="5">
    <location>
        <begin position="381"/>
        <end position="399"/>
    </location>
</feature>
<dbReference type="InterPro" id="IPR036259">
    <property type="entry name" value="MFS_trans_sf"/>
</dbReference>
<feature type="transmembrane region" description="Helical" evidence="5">
    <location>
        <begin position="405"/>
        <end position="425"/>
    </location>
</feature>
<evidence type="ECO:0000313" key="8">
    <source>
        <dbReference type="RefSeq" id="XP_052747644.1"/>
    </source>
</evidence>
<dbReference type="InterPro" id="IPR011701">
    <property type="entry name" value="MFS"/>
</dbReference>
<feature type="transmembrane region" description="Helical" evidence="5">
    <location>
        <begin position="306"/>
        <end position="324"/>
    </location>
</feature>
<dbReference type="RefSeq" id="XP_052747644.1">
    <property type="nucleotide sequence ID" value="XM_052891684.1"/>
</dbReference>
<name>A0ABM3M8C5_GALME</name>
<feature type="transmembrane region" description="Helical" evidence="5">
    <location>
        <begin position="146"/>
        <end position="169"/>
    </location>
</feature>
<evidence type="ECO:0000259" key="6">
    <source>
        <dbReference type="PROSITE" id="PS50850"/>
    </source>
</evidence>
<keyword evidence="3 5" id="KW-1133">Transmembrane helix</keyword>
<feature type="transmembrane region" description="Helical" evidence="5">
    <location>
        <begin position="344"/>
        <end position="369"/>
    </location>
</feature>
<evidence type="ECO:0000256" key="5">
    <source>
        <dbReference type="SAM" id="Phobius"/>
    </source>
</evidence>
<feature type="transmembrane region" description="Helical" evidence="5">
    <location>
        <begin position="242"/>
        <end position="261"/>
    </location>
</feature>
<dbReference type="Gene3D" id="1.20.1250.20">
    <property type="entry name" value="MFS general substrate transporter like domains"/>
    <property type="match status" value="1"/>
</dbReference>
<dbReference type="InterPro" id="IPR050382">
    <property type="entry name" value="MFS_Na/Anion_cotransporter"/>
</dbReference>
<keyword evidence="4 5" id="KW-0472">Membrane</keyword>
<organism evidence="7 8">
    <name type="scientific">Galleria mellonella</name>
    <name type="common">Greater wax moth</name>
    <dbReference type="NCBI Taxonomy" id="7137"/>
    <lineage>
        <taxon>Eukaryota</taxon>
        <taxon>Metazoa</taxon>
        <taxon>Ecdysozoa</taxon>
        <taxon>Arthropoda</taxon>
        <taxon>Hexapoda</taxon>
        <taxon>Insecta</taxon>
        <taxon>Pterygota</taxon>
        <taxon>Neoptera</taxon>
        <taxon>Endopterygota</taxon>
        <taxon>Lepidoptera</taxon>
        <taxon>Glossata</taxon>
        <taxon>Ditrysia</taxon>
        <taxon>Pyraloidea</taxon>
        <taxon>Pyralidae</taxon>
        <taxon>Galleriinae</taxon>
        <taxon>Galleria</taxon>
    </lineage>
</organism>
<dbReference type="PANTHER" id="PTHR11662">
    <property type="entry name" value="SOLUTE CARRIER FAMILY 17"/>
    <property type="match status" value="1"/>
</dbReference>
<gene>
    <name evidence="8" type="primary">LOC113523486</name>
</gene>
<sequence length="531" mass="58979">MCENTEHSGECVKTLDVDINYKGWGYRYQQCLILFLSLTVAYSMRSCMGVSLVAMIQHDIEQDNGNHTNVAVISNNNNNTEEYPHLYVNEDNYKAGGFFNVLMLTPPYPKLKWNKRIQDTVLTSFFWGYMLLQIPAGQIAHRFGSTYLLCSALSINCVVSLCFPLAVFYGGWKLAIACRILQGLSQSFIVPSIHTTLGKWAPLVERGRMTATVYGAQALGTVLGLPITGFIAASSMGWPGIFRFYGVLSGIMAGIMLWFGADSPAKHSKISEAERLYIQADLGQKEYNSNKRLHVPWKHILRCRGLYAVIIVHIGQVWGQLILYSEVPMFMDKVMGINIKANGLLTALPFLVMWFTNFFFSWFSDMLIVKQYLSVTNTRKLANSLGCVPAALGLIALAYVPKNLYAVETILVFICAFKISAHVGFQVNPIDISPNFGGTMMSISNFGANLVGSLAPIATGLILTDIRSEQSWGHVFLVTSAIYFFTNLIYVLVGTAELADWNTPGSDEEKKVDDQEASPMISKVKNNINNT</sequence>
<feature type="transmembrane region" description="Helical" evidence="5">
    <location>
        <begin position="213"/>
        <end position="236"/>
    </location>
</feature>